<organism evidence="1 2">
    <name type="scientific">Chungangia koreensis</name>
    <dbReference type="NCBI Taxonomy" id="752657"/>
    <lineage>
        <taxon>Bacteria</taxon>
        <taxon>Bacillati</taxon>
        <taxon>Bacillota</taxon>
        <taxon>Bacilli</taxon>
        <taxon>Lactobacillales</taxon>
        <taxon>Chungangia</taxon>
    </lineage>
</organism>
<protein>
    <submittedName>
        <fullName evidence="1">Uncharacterized protein</fullName>
    </submittedName>
</protein>
<dbReference type="Proteomes" id="UP001595817">
    <property type="component" value="Unassembled WGS sequence"/>
</dbReference>
<accession>A0ABV8X0Z9</accession>
<proteinExistence type="predicted"/>
<evidence type="ECO:0000313" key="1">
    <source>
        <dbReference type="EMBL" id="MFC4409421.1"/>
    </source>
</evidence>
<dbReference type="EMBL" id="JBHSEC010000002">
    <property type="protein sequence ID" value="MFC4409421.1"/>
    <property type="molecule type" value="Genomic_DNA"/>
</dbReference>
<dbReference type="RefSeq" id="WP_378152138.1">
    <property type="nucleotide sequence ID" value="NZ_JBHSEC010000002.1"/>
</dbReference>
<gene>
    <name evidence="1" type="ORF">ACFOZY_03100</name>
</gene>
<sequence length="50" mass="6002">MMKTDNSWWETIFTGSLSLGINKERLTELEQENFLYFEEDEELTEVPQTQ</sequence>
<comment type="caution">
    <text evidence="1">The sequence shown here is derived from an EMBL/GenBank/DDBJ whole genome shotgun (WGS) entry which is preliminary data.</text>
</comment>
<evidence type="ECO:0000313" key="2">
    <source>
        <dbReference type="Proteomes" id="UP001595817"/>
    </source>
</evidence>
<name>A0ABV8X0Z9_9LACT</name>
<reference evidence="2" key="1">
    <citation type="journal article" date="2019" name="Int. J. Syst. Evol. Microbiol.">
        <title>The Global Catalogue of Microorganisms (GCM) 10K type strain sequencing project: providing services to taxonomists for standard genome sequencing and annotation.</title>
        <authorList>
            <consortium name="The Broad Institute Genomics Platform"/>
            <consortium name="The Broad Institute Genome Sequencing Center for Infectious Disease"/>
            <person name="Wu L."/>
            <person name="Ma J."/>
        </authorList>
    </citation>
    <scope>NUCLEOTIDE SEQUENCE [LARGE SCALE GENOMIC DNA]</scope>
    <source>
        <strain evidence="2">CCUG 59778</strain>
    </source>
</reference>
<keyword evidence="2" id="KW-1185">Reference proteome</keyword>